<keyword evidence="1" id="KW-0808">Transferase</keyword>
<accession>A0A0I9WLY3</accession>
<sequence>MIRKLTREEIIDTYNQHLVTDFPEDEVKPLAIILDFYDHHRYECYGLFQEDKMLAYAYFADFKAENIDAYLLDYYAVVKTARNQGIGSQLLNELLPTLEKHRCILIEIESLNTANNQEEATLRKRRRDFYLRNQVQLSQVVAQAFDVEYQIMYYAKEVLEDAFIHQQVQLVYQELFASFTPRPFEVYPL</sequence>
<dbReference type="RefSeq" id="WP_047334396.1">
    <property type="nucleotide sequence ID" value="NZ_LDEA01000013.1"/>
</dbReference>
<reference evidence="2" key="1">
    <citation type="submission" date="2017-04" db="EMBL/GenBank/DDBJ databases">
        <title>Function of individual gut microbiota members based on whole genome sequencing of pure cultures obtained from chicken caecum.</title>
        <authorList>
            <person name="Medvecky M."/>
            <person name="Cejkova D."/>
            <person name="Polansky O."/>
            <person name="Karasova D."/>
            <person name="Kubasova T."/>
            <person name="Cizek A."/>
            <person name="Rychlik I."/>
        </authorList>
    </citation>
    <scope>NUCLEOTIDE SEQUENCE [LARGE SCALE GENOMIC DNA]</scope>
    <source>
        <strain evidence="2">An144</strain>
    </source>
</reference>
<dbReference type="GO" id="GO:0016747">
    <property type="term" value="F:acyltransferase activity, transferring groups other than amino-acyl groups"/>
    <property type="evidence" value="ECO:0007669"/>
    <property type="project" value="InterPro"/>
</dbReference>
<protein>
    <submittedName>
        <fullName evidence="1">N-acetyltransferase</fullName>
    </submittedName>
</protein>
<dbReference type="PROSITE" id="PS51186">
    <property type="entry name" value="GNAT"/>
    <property type="match status" value="1"/>
</dbReference>
<dbReference type="AlphaFoldDB" id="A0A0I9WLY3"/>
<comment type="caution">
    <text evidence="1">The sequence shown here is derived from an EMBL/GenBank/DDBJ whole genome shotgun (WGS) entry which is preliminary data.</text>
</comment>
<name>A0A0I9WLY3_9ENTE</name>
<dbReference type="SUPFAM" id="SSF55729">
    <property type="entry name" value="Acyl-CoA N-acyltransferases (Nat)"/>
    <property type="match status" value="1"/>
</dbReference>
<dbReference type="CDD" id="cd04301">
    <property type="entry name" value="NAT_SF"/>
    <property type="match status" value="1"/>
</dbReference>
<dbReference type="Proteomes" id="UP000196074">
    <property type="component" value="Unassembled WGS sequence"/>
</dbReference>
<dbReference type="EMBL" id="NFLC01000007">
    <property type="protein sequence ID" value="OUQ10780.1"/>
    <property type="molecule type" value="Genomic_DNA"/>
</dbReference>
<proteinExistence type="predicted"/>
<evidence type="ECO:0000313" key="2">
    <source>
        <dbReference type="Proteomes" id="UP000196074"/>
    </source>
</evidence>
<organism evidence="1 2">
    <name type="scientific">Enterococcus cecorum</name>
    <dbReference type="NCBI Taxonomy" id="44008"/>
    <lineage>
        <taxon>Bacteria</taxon>
        <taxon>Bacillati</taxon>
        <taxon>Bacillota</taxon>
        <taxon>Bacilli</taxon>
        <taxon>Lactobacillales</taxon>
        <taxon>Enterococcaceae</taxon>
        <taxon>Enterococcus</taxon>
    </lineage>
</organism>
<dbReference type="Pfam" id="PF00583">
    <property type="entry name" value="Acetyltransf_1"/>
    <property type="match status" value="1"/>
</dbReference>
<dbReference type="InterPro" id="IPR016181">
    <property type="entry name" value="Acyl_CoA_acyltransferase"/>
</dbReference>
<gene>
    <name evidence="1" type="ORF">B5E88_04925</name>
</gene>
<dbReference type="Gene3D" id="3.40.630.30">
    <property type="match status" value="1"/>
</dbReference>
<dbReference type="InterPro" id="IPR000182">
    <property type="entry name" value="GNAT_dom"/>
</dbReference>
<evidence type="ECO:0000313" key="1">
    <source>
        <dbReference type="EMBL" id="OUQ10780.1"/>
    </source>
</evidence>